<name>A0A502G3D2_9PROT</name>
<dbReference type="AlphaFoldDB" id="A0A502G3D2"/>
<comment type="caution">
    <text evidence="5">The sequence shown here is derived from an EMBL/GenBank/DDBJ whole genome shotgun (WGS) entry which is preliminary data.</text>
</comment>
<dbReference type="GO" id="GO:0006865">
    <property type="term" value="P:amino acid transport"/>
    <property type="evidence" value="ECO:0007669"/>
    <property type="project" value="TreeGrafter"/>
</dbReference>
<dbReference type="Pfam" id="PF00497">
    <property type="entry name" value="SBP_bac_3"/>
    <property type="match status" value="1"/>
</dbReference>
<keyword evidence="6" id="KW-1185">Reference proteome</keyword>
<organism evidence="5 6">
    <name type="scientific">Muricoccus nepalensis</name>
    <dbReference type="NCBI Taxonomy" id="1854500"/>
    <lineage>
        <taxon>Bacteria</taxon>
        <taxon>Pseudomonadati</taxon>
        <taxon>Pseudomonadota</taxon>
        <taxon>Alphaproteobacteria</taxon>
        <taxon>Acetobacterales</taxon>
        <taxon>Roseomonadaceae</taxon>
        <taxon>Muricoccus</taxon>
    </lineage>
</organism>
<dbReference type="EMBL" id="RCZP01000012">
    <property type="protein sequence ID" value="TPG55736.1"/>
    <property type="molecule type" value="Genomic_DNA"/>
</dbReference>
<evidence type="ECO:0000313" key="6">
    <source>
        <dbReference type="Proteomes" id="UP000317078"/>
    </source>
</evidence>
<dbReference type="InterPro" id="IPR051455">
    <property type="entry name" value="Bact_solute-bind_prot3"/>
</dbReference>
<dbReference type="Gene3D" id="3.40.190.10">
    <property type="entry name" value="Periplasmic binding protein-like II"/>
    <property type="match status" value="2"/>
</dbReference>
<dbReference type="CDD" id="cd13692">
    <property type="entry name" value="PBP2_BztA"/>
    <property type="match status" value="1"/>
</dbReference>
<evidence type="ECO:0000313" key="5">
    <source>
        <dbReference type="EMBL" id="TPG55736.1"/>
    </source>
</evidence>
<keyword evidence="2" id="KW-0813">Transport</keyword>
<proteinExistence type="inferred from homology"/>
<accession>A0A502G3D2</accession>
<evidence type="ECO:0000256" key="2">
    <source>
        <dbReference type="ARBA" id="ARBA00022448"/>
    </source>
</evidence>
<gene>
    <name evidence="5" type="ORF">EAH89_14350</name>
</gene>
<evidence type="ECO:0000259" key="4">
    <source>
        <dbReference type="SMART" id="SM00062"/>
    </source>
</evidence>
<dbReference type="InterPro" id="IPR001638">
    <property type="entry name" value="Solute-binding_3/MltF_N"/>
</dbReference>
<evidence type="ECO:0000256" key="3">
    <source>
        <dbReference type="ARBA" id="ARBA00022729"/>
    </source>
</evidence>
<dbReference type="SUPFAM" id="SSF53850">
    <property type="entry name" value="Periplasmic binding protein-like II"/>
    <property type="match status" value="1"/>
</dbReference>
<evidence type="ECO:0000256" key="1">
    <source>
        <dbReference type="ARBA" id="ARBA00010333"/>
    </source>
</evidence>
<dbReference type="RefSeq" id="WP_140884291.1">
    <property type="nucleotide sequence ID" value="NZ_RCZP01000012.1"/>
</dbReference>
<dbReference type="PANTHER" id="PTHR30085:SF7">
    <property type="entry name" value="AMINO-ACID ABC TRANSPORTER-BINDING PROTEIN YHDW-RELATED"/>
    <property type="match status" value="1"/>
</dbReference>
<keyword evidence="3" id="KW-0732">Signal</keyword>
<sequence>MTAPVPPSAAVPALRATPGRARRRVVLLALGALASLGIPGLHPASAQESPTLAAIRARGSVVCGVQSNNPPFSLPDSRGAWRGLDVDSCRALAAAVLGDPSKATIRPVTPISRFPAIQSGEIDVLFGSTTWTTTRESSLGLVFAAANYYSGQGFLVKRSLGVGRLAELGGATICVPPGSTTEVVLAEWFRANRLTFQPVLIEDLNEIHAAFLAGRCDAFTRDMTGLSGFRMSQPNPEAFLLLPDSVTMEPLGALIRKGDGRWFDVVRWTQFALIWAEQQGVTAATADAPAAGASSDVRRLLGAEGDIGPSMGLDRRWAANAIKAVGNYGEVWQRNVAPFGLERGLNRLWNEGGLLFSPPLR</sequence>
<reference evidence="5 6" key="1">
    <citation type="journal article" date="2019" name="Environ. Microbiol.">
        <title>Species interactions and distinct microbial communities in high Arctic permafrost affected cryosols are associated with the CH4 and CO2 gas fluxes.</title>
        <authorList>
            <person name="Altshuler I."/>
            <person name="Hamel J."/>
            <person name="Turney S."/>
            <person name="Magnuson E."/>
            <person name="Levesque R."/>
            <person name="Greer C."/>
            <person name="Whyte L.G."/>
        </authorList>
    </citation>
    <scope>NUCLEOTIDE SEQUENCE [LARGE SCALE GENOMIC DNA]</scope>
    <source>
        <strain evidence="5 6">S9.3B</strain>
    </source>
</reference>
<dbReference type="Proteomes" id="UP000317078">
    <property type="component" value="Unassembled WGS sequence"/>
</dbReference>
<dbReference type="OrthoDB" id="6192933at2"/>
<dbReference type="SMART" id="SM00062">
    <property type="entry name" value="PBPb"/>
    <property type="match status" value="1"/>
</dbReference>
<comment type="similarity">
    <text evidence="1">Belongs to the bacterial solute-binding protein 3 family.</text>
</comment>
<feature type="domain" description="Solute-binding protein family 3/N-terminal" evidence="4">
    <location>
        <begin position="60"/>
        <end position="284"/>
    </location>
</feature>
<dbReference type="PANTHER" id="PTHR30085">
    <property type="entry name" value="AMINO ACID ABC TRANSPORTER PERMEASE"/>
    <property type="match status" value="1"/>
</dbReference>
<protein>
    <submittedName>
        <fullName evidence="5">Amino acid ABC transporter substrate-binding protein</fullName>
    </submittedName>
</protein>